<keyword evidence="11" id="KW-1185">Reference proteome</keyword>
<dbReference type="Gene3D" id="1.20.1540.10">
    <property type="entry name" value="Rhomboid-like"/>
    <property type="match status" value="1"/>
</dbReference>
<dbReference type="Pfam" id="PF01694">
    <property type="entry name" value="Rhomboid"/>
    <property type="match status" value="1"/>
</dbReference>
<evidence type="ECO:0000259" key="9">
    <source>
        <dbReference type="Pfam" id="PF01694"/>
    </source>
</evidence>
<evidence type="ECO:0000313" key="10">
    <source>
        <dbReference type="EMBL" id="MCM1990292.1"/>
    </source>
</evidence>
<feature type="transmembrane region" description="Helical" evidence="8">
    <location>
        <begin position="138"/>
        <end position="157"/>
    </location>
</feature>
<gene>
    <name evidence="10" type="ORF">KDK92_11150</name>
</gene>
<dbReference type="SUPFAM" id="SSF144091">
    <property type="entry name" value="Rhomboid-like"/>
    <property type="match status" value="1"/>
</dbReference>
<evidence type="ECO:0000256" key="7">
    <source>
        <dbReference type="ARBA" id="ARBA00023136"/>
    </source>
</evidence>
<keyword evidence="7 8" id="KW-0472">Membrane</keyword>
<dbReference type="AlphaFoldDB" id="A0A9J6P1M1"/>
<dbReference type="Proteomes" id="UP001056429">
    <property type="component" value="Unassembled WGS sequence"/>
</dbReference>
<dbReference type="InterPro" id="IPR035952">
    <property type="entry name" value="Rhomboid-like_sf"/>
</dbReference>
<evidence type="ECO:0000256" key="3">
    <source>
        <dbReference type="ARBA" id="ARBA00022692"/>
    </source>
</evidence>
<keyword evidence="6 8" id="KW-1133">Transmembrane helix</keyword>
<sequence length="160" mass="16829">MDIEVLLEFGALYKGLVLAGQYHRIISSGFLHAGIMHLAMNMLALYVLGIMIEEIFGKVKFGLIYMGALISGSIATIIFGGNVISVGASGAIFGLLGAAFAYGFIMRKRIGKSFMNSLLQAILINVFIGVLVPGINNIAHLGGLVGGAVLGGIFLAVKKR</sequence>
<evidence type="ECO:0000256" key="1">
    <source>
        <dbReference type="ARBA" id="ARBA00004141"/>
    </source>
</evidence>
<accession>A0A9J6P1M1</accession>
<dbReference type="GO" id="GO:0004252">
    <property type="term" value="F:serine-type endopeptidase activity"/>
    <property type="evidence" value="ECO:0007669"/>
    <property type="project" value="InterPro"/>
</dbReference>
<keyword evidence="3 8" id="KW-0812">Transmembrane</keyword>
<feature type="transmembrane region" description="Helical" evidence="8">
    <location>
        <begin position="61"/>
        <end position="80"/>
    </location>
</feature>
<evidence type="ECO:0000313" key="11">
    <source>
        <dbReference type="Proteomes" id="UP001056429"/>
    </source>
</evidence>
<evidence type="ECO:0000256" key="8">
    <source>
        <dbReference type="SAM" id="Phobius"/>
    </source>
</evidence>
<dbReference type="EMBL" id="JAGSOJ010000002">
    <property type="protein sequence ID" value="MCM1990292.1"/>
    <property type="molecule type" value="Genomic_DNA"/>
</dbReference>
<feature type="domain" description="Peptidase S54 rhomboid" evidence="9">
    <location>
        <begin position="20"/>
        <end position="155"/>
    </location>
</feature>
<evidence type="ECO:0000256" key="6">
    <source>
        <dbReference type="ARBA" id="ARBA00022989"/>
    </source>
</evidence>
<reference evidence="10" key="2">
    <citation type="submission" date="2021-04" db="EMBL/GenBank/DDBJ databases">
        <authorList>
            <person name="Dong X."/>
        </authorList>
    </citation>
    <scope>NUCLEOTIDE SEQUENCE</scope>
    <source>
        <strain evidence="10">ZWT</strain>
    </source>
</reference>
<feature type="transmembrane region" description="Helical" evidence="8">
    <location>
        <begin position="86"/>
        <end position="105"/>
    </location>
</feature>
<keyword evidence="5" id="KW-0720">Serine protease</keyword>
<comment type="caution">
    <text evidence="10">The sequence shown here is derived from an EMBL/GenBank/DDBJ whole genome shotgun (WGS) entry which is preliminary data.</text>
</comment>
<evidence type="ECO:0000256" key="2">
    <source>
        <dbReference type="ARBA" id="ARBA00022670"/>
    </source>
</evidence>
<keyword evidence="4" id="KW-0378">Hydrolase</keyword>
<feature type="transmembrane region" description="Helical" evidence="8">
    <location>
        <begin position="30"/>
        <end position="49"/>
    </location>
</feature>
<dbReference type="GO" id="GO:0006508">
    <property type="term" value="P:proteolysis"/>
    <property type="evidence" value="ECO:0007669"/>
    <property type="project" value="UniProtKB-KW"/>
</dbReference>
<dbReference type="PANTHER" id="PTHR22936:SF69">
    <property type="entry name" value="RHOMBOID-LIKE PROTEIN"/>
    <property type="match status" value="1"/>
</dbReference>
<dbReference type="InterPro" id="IPR002610">
    <property type="entry name" value="Peptidase_S54_rhomboid-like"/>
</dbReference>
<dbReference type="InterPro" id="IPR022764">
    <property type="entry name" value="Peptidase_S54_rhomboid_dom"/>
</dbReference>
<organism evidence="10 11">
    <name type="scientific">Oceanirhabdus seepicola</name>
    <dbReference type="NCBI Taxonomy" id="2828781"/>
    <lineage>
        <taxon>Bacteria</taxon>
        <taxon>Bacillati</taxon>
        <taxon>Bacillota</taxon>
        <taxon>Clostridia</taxon>
        <taxon>Eubacteriales</taxon>
        <taxon>Clostridiaceae</taxon>
        <taxon>Oceanirhabdus</taxon>
    </lineage>
</organism>
<protein>
    <submittedName>
        <fullName evidence="10">Rhomboid family intramembrane serine protease</fullName>
    </submittedName>
</protein>
<comment type="subcellular location">
    <subcellularLocation>
        <location evidence="1">Membrane</location>
        <topology evidence="1">Multi-pass membrane protein</topology>
    </subcellularLocation>
</comment>
<evidence type="ECO:0000256" key="5">
    <source>
        <dbReference type="ARBA" id="ARBA00022825"/>
    </source>
</evidence>
<evidence type="ECO:0000256" key="4">
    <source>
        <dbReference type="ARBA" id="ARBA00022801"/>
    </source>
</evidence>
<dbReference type="PANTHER" id="PTHR22936">
    <property type="entry name" value="RHOMBOID-RELATED"/>
    <property type="match status" value="1"/>
</dbReference>
<keyword evidence="2 10" id="KW-0645">Protease</keyword>
<dbReference type="GO" id="GO:0016020">
    <property type="term" value="C:membrane"/>
    <property type="evidence" value="ECO:0007669"/>
    <property type="project" value="UniProtKB-SubCell"/>
</dbReference>
<feature type="transmembrane region" description="Helical" evidence="8">
    <location>
        <begin position="114"/>
        <end position="132"/>
    </location>
</feature>
<proteinExistence type="predicted"/>
<reference evidence="10" key="1">
    <citation type="journal article" date="2021" name="mSystems">
        <title>Bacteria and Archaea Synergistically Convert Glycine Betaine to Biogenic Methane in the Formosa Cold Seep of the South China Sea.</title>
        <authorList>
            <person name="Li L."/>
            <person name="Zhang W."/>
            <person name="Zhang S."/>
            <person name="Song L."/>
            <person name="Sun Q."/>
            <person name="Zhang H."/>
            <person name="Xiang H."/>
            <person name="Dong X."/>
        </authorList>
    </citation>
    <scope>NUCLEOTIDE SEQUENCE</scope>
    <source>
        <strain evidence="10">ZWT</strain>
    </source>
</reference>
<name>A0A9J6P1M1_9CLOT</name>